<feature type="repeat" description="TPR" evidence="1">
    <location>
        <begin position="590"/>
        <end position="623"/>
    </location>
</feature>
<dbReference type="Pfam" id="PF13432">
    <property type="entry name" value="TPR_16"/>
    <property type="match status" value="1"/>
</dbReference>
<dbReference type="Proteomes" id="UP000287224">
    <property type="component" value="Unassembled WGS sequence"/>
</dbReference>
<evidence type="ECO:0000313" key="2">
    <source>
        <dbReference type="EMBL" id="GCE06292.1"/>
    </source>
</evidence>
<feature type="repeat" description="TPR" evidence="1">
    <location>
        <begin position="692"/>
        <end position="725"/>
    </location>
</feature>
<evidence type="ECO:0000256" key="1">
    <source>
        <dbReference type="PROSITE-ProRule" id="PRU00339"/>
    </source>
</evidence>
<sequence length="742" mass="84432">MSAKKNADVHLTSEEAEQVENIQQQYPTIATRLHESKDQAQVGAALAEIFALSEAAQLALVKSLAKTNRADGADILVAINAVSPNKEVRKEARRGLLRLESSKVTPHWSAPVAQTAAVQLNVSNPPRFWKGLATRSREQGEMQVTLCWEMGYEYGEARMLSFLLDFWNDGVKDFMAETGTKRHIDEHIKSLHKMATEVELVPCSSGEAKRLIEEALDINAWRGTQPHSDYRAQQSLVNKMLLQTAEANGDSGQTFIAPDMEPQEVAANFIGAWSFGDYGLAYDLLTSNSPVRDNLTRDEWIEQHRTWFDEAHPTRMELSFIHEREQPQSAIWLPGAATGQRGSTNKQLEIGWSLELLETPLSGTIKEMPMGTAVNKETGRHWFWNTYTLTREGNAWRIQQIKDEGVALQGVTIDQLQQRIKAYEEVIDQALKQQDRDPETFMEEMSWRLGQMLHFHDALIAQLPLDYNATEDAYSCSVLTGNPERMMVYLERMAQRFPNNKADTLRRLGATLAELAFRFDRPEFRDRHQHLLQRAEENLRESVVVDNSATSHSLLGELLISLDRNEDAREEFMKSLELLSKEKPEPALEASIEAGLGNVAMRQQQPEEAIPHFRRVADLQPQYPGVWFSLGFANRLLDRLDEAESYYQKSLAENQTDIRIYSELTAIYMQRSDSNKAQMLLEGALRQYPETAYLHALLASVLAEKGDRRQAQRHLEEAERIDPESDFIPAVRQQIASMRKRV</sequence>
<proteinExistence type="predicted"/>
<dbReference type="SMART" id="SM00028">
    <property type="entry name" value="TPR"/>
    <property type="match status" value="5"/>
</dbReference>
<dbReference type="InterPro" id="IPR011990">
    <property type="entry name" value="TPR-like_helical_dom_sf"/>
</dbReference>
<protein>
    <submittedName>
        <fullName evidence="2">Uncharacterized protein</fullName>
    </submittedName>
</protein>
<evidence type="ECO:0000313" key="3">
    <source>
        <dbReference type="Proteomes" id="UP000287224"/>
    </source>
</evidence>
<dbReference type="EMBL" id="BIFQ01000001">
    <property type="protein sequence ID" value="GCE06292.1"/>
    <property type="molecule type" value="Genomic_DNA"/>
</dbReference>
<dbReference type="RefSeq" id="WP_126597248.1">
    <property type="nucleotide sequence ID" value="NZ_BIFQ01000001.1"/>
</dbReference>
<dbReference type="SUPFAM" id="SSF48452">
    <property type="entry name" value="TPR-like"/>
    <property type="match status" value="1"/>
</dbReference>
<feature type="repeat" description="TPR" evidence="1">
    <location>
        <begin position="624"/>
        <end position="657"/>
    </location>
</feature>
<accession>A0A401ZHG7</accession>
<dbReference type="Gene3D" id="1.25.40.10">
    <property type="entry name" value="Tetratricopeptide repeat domain"/>
    <property type="match status" value="1"/>
</dbReference>
<dbReference type="InterPro" id="IPR019734">
    <property type="entry name" value="TPR_rpt"/>
</dbReference>
<comment type="caution">
    <text evidence="2">The sequence shown here is derived from an EMBL/GenBank/DDBJ whole genome shotgun (WGS) entry which is preliminary data.</text>
</comment>
<organism evidence="2 3">
    <name type="scientific">Dictyobacter aurantiacus</name>
    <dbReference type="NCBI Taxonomy" id="1936993"/>
    <lineage>
        <taxon>Bacteria</taxon>
        <taxon>Bacillati</taxon>
        <taxon>Chloroflexota</taxon>
        <taxon>Ktedonobacteria</taxon>
        <taxon>Ktedonobacterales</taxon>
        <taxon>Dictyobacteraceae</taxon>
        <taxon>Dictyobacter</taxon>
    </lineage>
</organism>
<dbReference type="AlphaFoldDB" id="A0A401ZHG7"/>
<gene>
    <name evidence="2" type="ORF">KDAU_36210</name>
</gene>
<dbReference type="PANTHER" id="PTHR12558">
    <property type="entry name" value="CELL DIVISION CYCLE 16,23,27"/>
    <property type="match status" value="1"/>
</dbReference>
<reference evidence="3" key="1">
    <citation type="submission" date="2018-12" db="EMBL/GenBank/DDBJ databases">
        <title>Tengunoibacter tsumagoiensis gen. nov., sp. nov., Dictyobacter kobayashii sp. nov., D. alpinus sp. nov., and D. joshuensis sp. nov. and description of Dictyobacteraceae fam. nov. within the order Ktedonobacterales isolated from Tengu-no-mugimeshi.</title>
        <authorList>
            <person name="Wang C.M."/>
            <person name="Zheng Y."/>
            <person name="Sakai Y."/>
            <person name="Toyoda A."/>
            <person name="Minakuchi Y."/>
            <person name="Abe K."/>
            <person name="Yokota A."/>
            <person name="Yabe S."/>
        </authorList>
    </citation>
    <scope>NUCLEOTIDE SEQUENCE [LARGE SCALE GENOMIC DNA]</scope>
    <source>
        <strain evidence="3">S-27</strain>
    </source>
</reference>
<dbReference type="PROSITE" id="PS50005">
    <property type="entry name" value="TPR"/>
    <property type="match status" value="3"/>
</dbReference>
<dbReference type="OrthoDB" id="137282at2"/>
<name>A0A401ZHG7_9CHLR</name>
<keyword evidence="3" id="KW-1185">Reference proteome</keyword>
<keyword evidence="1" id="KW-0802">TPR repeat</keyword>
<dbReference type="PANTHER" id="PTHR12558:SF13">
    <property type="entry name" value="CELL DIVISION CYCLE PROTEIN 27 HOMOLOG"/>
    <property type="match status" value="1"/>
</dbReference>